<gene>
    <name evidence="2" type="ORF">PROFUN_09246</name>
</gene>
<accession>A0A2P6NKU6</accession>
<dbReference type="InterPro" id="IPR036779">
    <property type="entry name" value="LysM_dom_sf"/>
</dbReference>
<dbReference type="Gene3D" id="3.10.350.10">
    <property type="entry name" value="LysM domain"/>
    <property type="match status" value="1"/>
</dbReference>
<dbReference type="Proteomes" id="UP000241769">
    <property type="component" value="Unassembled WGS sequence"/>
</dbReference>
<dbReference type="GO" id="GO:0035556">
    <property type="term" value="P:intracellular signal transduction"/>
    <property type="evidence" value="ECO:0007669"/>
    <property type="project" value="InterPro"/>
</dbReference>
<dbReference type="EMBL" id="MDYQ01000060">
    <property type="protein sequence ID" value="PRP84573.1"/>
    <property type="molecule type" value="Genomic_DNA"/>
</dbReference>
<dbReference type="CDD" id="cd00118">
    <property type="entry name" value="LysM"/>
    <property type="match status" value="1"/>
</dbReference>
<proteinExistence type="predicted"/>
<dbReference type="Pfam" id="PF00779">
    <property type="entry name" value="BTK"/>
    <property type="match status" value="1"/>
</dbReference>
<dbReference type="PROSITE" id="PS51782">
    <property type="entry name" value="LYSM"/>
    <property type="match status" value="1"/>
</dbReference>
<dbReference type="InterPro" id="IPR001562">
    <property type="entry name" value="Znf_Btk_motif"/>
</dbReference>
<sequence length="221" mass="24815">MTDDNHTAIFIRTSKDVLRENEQYVQSSLALKPSPPNLRRSCLRCKKLYLPASNEPCRYHSGRYVAKSKFEVSSILAERIWTCCQQLNRNAEGCSAGHHKEDEQASALLRNFDVIYENASESERLAYESTLKTSPIITQPKKVEPKEPPSSFVLPTKHTVVKGDNLTGISVKYGVPIDMIKRANRLMGNVLWEKTVLTIPDPQAQTATITSPAVTKNIEEV</sequence>
<dbReference type="Pfam" id="PF01476">
    <property type="entry name" value="LysM"/>
    <property type="match status" value="1"/>
</dbReference>
<dbReference type="OrthoDB" id="2107166at2759"/>
<dbReference type="InParanoid" id="A0A2P6NKU6"/>
<evidence type="ECO:0000313" key="3">
    <source>
        <dbReference type="Proteomes" id="UP000241769"/>
    </source>
</evidence>
<comment type="caution">
    <text evidence="2">The sequence shown here is derived from an EMBL/GenBank/DDBJ whole genome shotgun (WGS) entry which is preliminary data.</text>
</comment>
<name>A0A2P6NKU6_9EUKA</name>
<protein>
    <submittedName>
        <fullName evidence="2">LysM and putative peptidoglycan-binding domain-containing protein 1-like</fullName>
    </submittedName>
</protein>
<dbReference type="SMART" id="SM00257">
    <property type="entry name" value="LysM"/>
    <property type="match status" value="1"/>
</dbReference>
<dbReference type="InterPro" id="IPR018392">
    <property type="entry name" value="LysM"/>
</dbReference>
<dbReference type="SUPFAM" id="SSF54106">
    <property type="entry name" value="LysM domain"/>
    <property type="match status" value="1"/>
</dbReference>
<reference evidence="2 3" key="1">
    <citation type="journal article" date="2018" name="Genome Biol. Evol.">
        <title>Multiple Roots of Fruiting Body Formation in Amoebozoa.</title>
        <authorList>
            <person name="Hillmann F."/>
            <person name="Forbes G."/>
            <person name="Novohradska S."/>
            <person name="Ferling I."/>
            <person name="Riege K."/>
            <person name="Groth M."/>
            <person name="Westermann M."/>
            <person name="Marz M."/>
            <person name="Spaller T."/>
            <person name="Winckler T."/>
            <person name="Schaap P."/>
            <person name="Glockner G."/>
        </authorList>
    </citation>
    <scope>NUCLEOTIDE SEQUENCE [LARGE SCALE GENOMIC DNA]</scope>
    <source>
        <strain evidence="2 3">Jena</strain>
    </source>
</reference>
<organism evidence="2 3">
    <name type="scientific">Planoprotostelium fungivorum</name>
    <dbReference type="NCBI Taxonomy" id="1890364"/>
    <lineage>
        <taxon>Eukaryota</taxon>
        <taxon>Amoebozoa</taxon>
        <taxon>Evosea</taxon>
        <taxon>Variosea</taxon>
        <taxon>Cavosteliida</taxon>
        <taxon>Cavosteliaceae</taxon>
        <taxon>Planoprotostelium</taxon>
    </lineage>
</organism>
<keyword evidence="3" id="KW-1185">Reference proteome</keyword>
<evidence type="ECO:0000313" key="2">
    <source>
        <dbReference type="EMBL" id="PRP84573.1"/>
    </source>
</evidence>
<dbReference type="AlphaFoldDB" id="A0A2P6NKU6"/>
<evidence type="ECO:0000259" key="1">
    <source>
        <dbReference type="PROSITE" id="PS51782"/>
    </source>
</evidence>
<feature type="domain" description="LysM" evidence="1">
    <location>
        <begin position="156"/>
        <end position="199"/>
    </location>
</feature>